<dbReference type="EMBL" id="GIFC01003974">
    <property type="protein sequence ID" value="MXU86057.1"/>
    <property type="molecule type" value="Transcribed_RNA"/>
</dbReference>
<evidence type="ECO:0000313" key="1">
    <source>
        <dbReference type="EMBL" id="MXU86057.1"/>
    </source>
</evidence>
<protein>
    <submittedName>
        <fullName evidence="1">Uncharacterized protein</fullName>
    </submittedName>
</protein>
<proteinExistence type="predicted"/>
<organism evidence="1">
    <name type="scientific">Ixodes ricinus</name>
    <name type="common">Common tick</name>
    <name type="synonym">Acarus ricinus</name>
    <dbReference type="NCBI Taxonomy" id="34613"/>
    <lineage>
        <taxon>Eukaryota</taxon>
        <taxon>Metazoa</taxon>
        <taxon>Ecdysozoa</taxon>
        <taxon>Arthropoda</taxon>
        <taxon>Chelicerata</taxon>
        <taxon>Arachnida</taxon>
        <taxon>Acari</taxon>
        <taxon>Parasitiformes</taxon>
        <taxon>Ixodida</taxon>
        <taxon>Ixodoidea</taxon>
        <taxon>Ixodidae</taxon>
        <taxon>Ixodinae</taxon>
        <taxon>Ixodes</taxon>
    </lineage>
</organism>
<name>A0A6B0UAB4_IXORI</name>
<dbReference type="AlphaFoldDB" id="A0A6B0UAB4"/>
<sequence length="89" mass="10035">MFFFLASPGYFFIFNAFCKVFCLPTLPMHSRPHCTRIEKCIHFARVGGGGQNFDVRVGGAFITRGKKKVEILRADLGGAFIMRVRSLCE</sequence>
<accession>A0A6B0UAB4</accession>
<reference evidence="1" key="1">
    <citation type="submission" date="2019-12" db="EMBL/GenBank/DDBJ databases">
        <title>An insight into the sialome of adult female Ixodes ricinus ticks feeding for 6 days.</title>
        <authorList>
            <person name="Perner J."/>
            <person name="Ribeiro J.M.C."/>
        </authorList>
    </citation>
    <scope>NUCLEOTIDE SEQUENCE</scope>
    <source>
        <strain evidence="1">Semi-engorged</strain>
        <tissue evidence="1">Salivary glands</tissue>
    </source>
</reference>